<dbReference type="OrthoDB" id="9806213at2"/>
<dbReference type="Pfam" id="PF22879">
    <property type="entry name" value="AIPR_N"/>
    <property type="match status" value="1"/>
</dbReference>
<dbReference type="EMBL" id="LT607412">
    <property type="protein sequence ID" value="SCE78300.1"/>
    <property type="molecule type" value="Genomic_DNA"/>
</dbReference>
<dbReference type="AlphaFoldDB" id="A0A1C4V2I2"/>
<gene>
    <name evidence="3" type="ORF">GA0070607_1516</name>
</gene>
<evidence type="ECO:0000259" key="2">
    <source>
        <dbReference type="Pfam" id="PF22879"/>
    </source>
</evidence>
<protein>
    <submittedName>
        <fullName evidence="3">AIPR protein</fullName>
    </submittedName>
</protein>
<reference evidence="4" key="1">
    <citation type="submission" date="2016-06" db="EMBL/GenBank/DDBJ databases">
        <authorList>
            <person name="Varghese N."/>
            <person name="Submissions Spin"/>
        </authorList>
    </citation>
    <scope>NUCLEOTIDE SEQUENCE [LARGE SCALE GENOMIC DNA]</scope>
    <source>
        <strain evidence="4">DSM 44875</strain>
    </source>
</reference>
<dbReference type="RefSeq" id="WP_089017534.1">
    <property type="nucleotide sequence ID" value="NZ_LT607412.1"/>
</dbReference>
<feature type="domain" description="Abortive infection phage resistance protein N-terminal" evidence="2">
    <location>
        <begin position="31"/>
        <end position="181"/>
    </location>
</feature>
<evidence type="ECO:0000313" key="4">
    <source>
        <dbReference type="Proteomes" id="UP000198243"/>
    </source>
</evidence>
<proteinExistence type="predicted"/>
<sequence length="692" mass="77434">MDNALDIYHNQLYQEVLAHSEATGSFAEDSFFDVVTEYLITAGEIETADRAPYLGVRGVRVDGYAGDPREAVGVLTLIIVDFRQAERPETLTATDLRAINNRARNFILRSLDPTFRDGLEQAQPAFDLAEMIATTWAVVNKVRIIVITNRVLSSRVDSVPAGEIDGVPITHNVWDLGRLHRYVVAGGEREELELDLVNDLPAPLPALRAAVKGADYDGYLVVIPGAQLAAIYDRWGTRLLEQNVRVFLQSRGSVNRGIKTTLESAPQMFFAYNNGISATAEAVELDSDGTTARLTKIRNLQIVNGGQTTASIHAAFVNNVDLSDVFVQMKLSIVDSNNAADVVPKISEYANSQNRVSQADFFSNHPFHVRIEQFSRRVYAPSLDGSLKQSKWFYERARGQYLDARSGLTAKKRKEFDLEYPREQLFGKTDLAKYSMAWAEQPHVVSRGAQRNFAAFAADVSKKWEDSPDYFSESYYRASIAKAIVWKNLELLIPKQDWYEGGYRANIVAYAIAKLAFDLRRLGRAFDFEAVWRDQALPSIVRDGLVKAGRAVLTILQRPEGNRANVTEWAKHEDCWRAVSKVHVDWHPDLRKATIEGREASARARDGAQDQRILNGIAAQTTVVTAGRTFWQDVLRWGRERRHVTPKEVGILNVCGALPIKIPTEAQSLVALETYGRLRALGLPVELPDDSR</sequence>
<dbReference type="InterPro" id="IPR018891">
    <property type="entry name" value="AIPR_C"/>
</dbReference>
<dbReference type="Pfam" id="PF10592">
    <property type="entry name" value="AIPR"/>
    <property type="match status" value="1"/>
</dbReference>
<dbReference type="Proteomes" id="UP000198243">
    <property type="component" value="Chromosome I"/>
</dbReference>
<organism evidence="3 4">
    <name type="scientific">Micromonospora coriariae</name>
    <dbReference type="NCBI Taxonomy" id="285665"/>
    <lineage>
        <taxon>Bacteria</taxon>
        <taxon>Bacillati</taxon>
        <taxon>Actinomycetota</taxon>
        <taxon>Actinomycetes</taxon>
        <taxon>Micromonosporales</taxon>
        <taxon>Micromonosporaceae</taxon>
        <taxon>Micromonospora</taxon>
    </lineage>
</organism>
<keyword evidence="4" id="KW-1185">Reference proteome</keyword>
<accession>A0A1C4V2I2</accession>
<name>A0A1C4V2I2_9ACTN</name>
<evidence type="ECO:0000313" key="3">
    <source>
        <dbReference type="EMBL" id="SCE78300.1"/>
    </source>
</evidence>
<dbReference type="InterPro" id="IPR055101">
    <property type="entry name" value="AIPR_N"/>
</dbReference>
<evidence type="ECO:0000259" key="1">
    <source>
        <dbReference type="Pfam" id="PF10592"/>
    </source>
</evidence>
<feature type="domain" description="Abortive phage infection protein C-terminal" evidence="1">
    <location>
        <begin position="240"/>
        <end position="543"/>
    </location>
</feature>